<organism evidence="1 2">
    <name type="scientific">Cryptotermes secundus</name>
    <dbReference type="NCBI Taxonomy" id="105785"/>
    <lineage>
        <taxon>Eukaryota</taxon>
        <taxon>Metazoa</taxon>
        <taxon>Ecdysozoa</taxon>
        <taxon>Arthropoda</taxon>
        <taxon>Hexapoda</taxon>
        <taxon>Insecta</taxon>
        <taxon>Pterygota</taxon>
        <taxon>Neoptera</taxon>
        <taxon>Polyneoptera</taxon>
        <taxon>Dictyoptera</taxon>
        <taxon>Blattodea</taxon>
        <taxon>Blattoidea</taxon>
        <taxon>Termitoidae</taxon>
        <taxon>Kalotermitidae</taxon>
        <taxon>Cryptotermitinae</taxon>
        <taxon>Cryptotermes</taxon>
    </lineage>
</organism>
<gene>
    <name evidence="1" type="ORF">B7P43_G14004</name>
</gene>
<accession>A0A2J7QRL6</accession>
<dbReference type="EMBL" id="NEVH01011890">
    <property type="protein sequence ID" value="PNF31238.1"/>
    <property type="molecule type" value="Genomic_DNA"/>
</dbReference>
<evidence type="ECO:0000313" key="2">
    <source>
        <dbReference type="Proteomes" id="UP000235965"/>
    </source>
</evidence>
<protein>
    <submittedName>
        <fullName evidence="1">Uncharacterized protein</fullName>
    </submittedName>
</protein>
<comment type="caution">
    <text evidence="1">The sequence shown here is derived from an EMBL/GenBank/DDBJ whole genome shotgun (WGS) entry which is preliminary data.</text>
</comment>
<dbReference type="Proteomes" id="UP000235965">
    <property type="component" value="Unassembled WGS sequence"/>
</dbReference>
<name>A0A2J7QRL6_9NEOP</name>
<keyword evidence="2" id="KW-1185">Reference proteome</keyword>
<dbReference type="AlphaFoldDB" id="A0A2J7QRL6"/>
<dbReference type="InParanoid" id="A0A2J7QRL6"/>
<reference evidence="1 2" key="1">
    <citation type="submission" date="2017-12" db="EMBL/GenBank/DDBJ databases">
        <title>Hemimetabolous genomes reveal molecular basis of termite eusociality.</title>
        <authorList>
            <person name="Harrison M.C."/>
            <person name="Jongepier E."/>
            <person name="Robertson H.M."/>
            <person name="Arning N."/>
            <person name="Bitard-Feildel T."/>
            <person name="Chao H."/>
            <person name="Childers C.P."/>
            <person name="Dinh H."/>
            <person name="Doddapaneni H."/>
            <person name="Dugan S."/>
            <person name="Gowin J."/>
            <person name="Greiner C."/>
            <person name="Han Y."/>
            <person name="Hu H."/>
            <person name="Hughes D.S.T."/>
            <person name="Huylmans A.-K."/>
            <person name="Kemena C."/>
            <person name="Kremer L.P.M."/>
            <person name="Lee S.L."/>
            <person name="Lopez-Ezquerra A."/>
            <person name="Mallet L."/>
            <person name="Monroy-Kuhn J.M."/>
            <person name="Moser A."/>
            <person name="Murali S.C."/>
            <person name="Muzny D.M."/>
            <person name="Otani S."/>
            <person name="Piulachs M.-D."/>
            <person name="Poelchau M."/>
            <person name="Qu J."/>
            <person name="Schaub F."/>
            <person name="Wada-Katsumata A."/>
            <person name="Worley K.C."/>
            <person name="Xie Q."/>
            <person name="Ylla G."/>
            <person name="Poulsen M."/>
            <person name="Gibbs R.A."/>
            <person name="Schal C."/>
            <person name="Richards S."/>
            <person name="Belles X."/>
            <person name="Korb J."/>
            <person name="Bornberg-Bauer E."/>
        </authorList>
    </citation>
    <scope>NUCLEOTIDE SEQUENCE [LARGE SCALE GENOMIC DNA]</scope>
    <source>
        <tissue evidence="1">Whole body</tissue>
    </source>
</reference>
<sequence length="94" mass="11220">MMEIRKYRQNVCEETQEDELHGRPSSKWYDNVIMDIRYKCMDYIRLAQDRVKWKAGTSLAAVAKLTFHKKQEISLPDKQMDHDVSYLVLLLISR</sequence>
<evidence type="ECO:0000313" key="1">
    <source>
        <dbReference type="EMBL" id="PNF31238.1"/>
    </source>
</evidence>
<proteinExistence type="predicted"/>